<dbReference type="Gene3D" id="1.10.10.10">
    <property type="entry name" value="Winged helix-like DNA-binding domain superfamily/Winged helix DNA-binding domain"/>
    <property type="match status" value="1"/>
</dbReference>
<proteinExistence type="predicted"/>
<dbReference type="InterPro" id="IPR036388">
    <property type="entry name" value="WH-like_DNA-bd_sf"/>
</dbReference>
<sequence length="143" mass="17062">MNNKKIVDYDTGETVVFLTKKLYDTLNEHKLSKSEHKIFFVMLNYIKGYSYEISLSVPKLAESADVNRWDIYEYLKNIESAGLIKMLRKENNRIKIFVNPYMVSKGKKIFSDTLELFENNEVDQDSSYMRKEKEENIRYDLEF</sequence>
<protein>
    <submittedName>
        <fullName evidence="1">Replication initiator A family protein</fullName>
    </submittedName>
</protein>
<name>A0A8S5T3I7_9CAUD</name>
<accession>A0A8S5T3I7</accession>
<dbReference type="EMBL" id="BK032734">
    <property type="protein sequence ID" value="DAF57579.1"/>
    <property type="molecule type" value="Genomic_DNA"/>
</dbReference>
<organism evidence="1">
    <name type="scientific">Myoviridae sp. ctqfO1</name>
    <dbReference type="NCBI Taxonomy" id="2827710"/>
    <lineage>
        <taxon>Viruses</taxon>
        <taxon>Duplodnaviria</taxon>
        <taxon>Heunggongvirae</taxon>
        <taxon>Uroviricota</taxon>
        <taxon>Caudoviricetes</taxon>
    </lineage>
</organism>
<evidence type="ECO:0000313" key="1">
    <source>
        <dbReference type="EMBL" id="DAF57579.1"/>
    </source>
</evidence>
<reference evidence="1" key="1">
    <citation type="journal article" date="2021" name="Proc. Natl. Acad. Sci. U.S.A.">
        <title>A Catalog of Tens of Thousands of Viruses from Human Metagenomes Reveals Hidden Associations with Chronic Diseases.</title>
        <authorList>
            <person name="Tisza M.J."/>
            <person name="Buck C.B."/>
        </authorList>
    </citation>
    <scope>NUCLEOTIDE SEQUENCE</scope>
    <source>
        <strain evidence="1">CtqfO1</strain>
    </source>
</reference>